<evidence type="ECO:0000256" key="1">
    <source>
        <dbReference type="SAM" id="MobiDB-lite"/>
    </source>
</evidence>
<keyword evidence="3" id="KW-1185">Reference proteome</keyword>
<comment type="caution">
    <text evidence="2">The sequence shown here is derived from an EMBL/GenBank/DDBJ whole genome shotgun (WGS) entry which is preliminary data.</text>
</comment>
<reference evidence="2 3" key="1">
    <citation type="submission" date="2015-06" db="EMBL/GenBank/DDBJ databases">
        <title>Draft genome of the ant-associated black yeast Phialophora attae CBS 131958.</title>
        <authorList>
            <person name="Moreno L.F."/>
            <person name="Stielow B.J."/>
            <person name="de Hoog S."/>
            <person name="Vicente V.A."/>
            <person name="Weiss V.A."/>
            <person name="de Vries M."/>
            <person name="Cruz L.M."/>
            <person name="Souza E.M."/>
        </authorList>
    </citation>
    <scope>NUCLEOTIDE SEQUENCE [LARGE SCALE GENOMIC DNA]</scope>
    <source>
        <strain evidence="2 3">CBS 131958</strain>
    </source>
</reference>
<evidence type="ECO:0000313" key="3">
    <source>
        <dbReference type="Proteomes" id="UP000038010"/>
    </source>
</evidence>
<dbReference type="GeneID" id="28734269"/>
<organism evidence="2 3">
    <name type="scientific">Cyphellophora attinorum</name>
    <dbReference type="NCBI Taxonomy" id="1664694"/>
    <lineage>
        <taxon>Eukaryota</taxon>
        <taxon>Fungi</taxon>
        <taxon>Dikarya</taxon>
        <taxon>Ascomycota</taxon>
        <taxon>Pezizomycotina</taxon>
        <taxon>Eurotiomycetes</taxon>
        <taxon>Chaetothyriomycetidae</taxon>
        <taxon>Chaetothyriales</taxon>
        <taxon>Cyphellophoraceae</taxon>
        <taxon>Cyphellophora</taxon>
    </lineage>
</organism>
<proteinExistence type="predicted"/>
<accession>A0A0N0NR90</accession>
<dbReference type="Proteomes" id="UP000038010">
    <property type="component" value="Unassembled WGS sequence"/>
</dbReference>
<name>A0A0N0NR90_9EURO</name>
<sequence>MAAPTEEPASMQKALDDLIYTATQACRQSEEIAVQASQNEAQAQKVVSAISQTRSELREVQTTVNLMNAKLTQLDPKPEDLETEPKQWPANAGDLAASTMSLNAVSKDLLALVTRMKSDVKVPAAAEDDVQEHAELHDGQEVAAPAVEEDSDVLATRPKLKKSIHKKRAMTIQPHEVAAESGMSRSHGPSSKKLKLTIRPERAQR</sequence>
<protein>
    <submittedName>
        <fullName evidence="2">Uncharacterized protein</fullName>
    </submittedName>
</protein>
<feature type="compositionally biased region" description="Basic residues" evidence="1">
    <location>
        <begin position="158"/>
        <end position="169"/>
    </location>
</feature>
<evidence type="ECO:0000313" key="2">
    <source>
        <dbReference type="EMBL" id="KPI44818.1"/>
    </source>
</evidence>
<dbReference type="RefSeq" id="XP_018004781.1">
    <property type="nucleotide sequence ID" value="XM_018142389.1"/>
</dbReference>
<dbReference type="AlphaFoldDB" id="A0A0N0NR90"/>
<dbReference type="VEuPathDB" id="FungiDB:AB675_2417"/>
<feature type="region of interest" description="Disordered" evidence="1">
    <location>
        <begin position="158"/>
        <end position="205"/>
    </location>
</feature>
<dbReference type="EMBL" id="LFJN01000002">
    <property type="protein sequence ID" value="KPI44818.1"/>
    <property type="molecule type" value="Genomic_DNA"/>
</dbReference>
<gene>
    <name evidence="2" type="ORF">AB675_2417</name>
</gene>